<dbReference type="RefSeq" id="WP_340612187.1">
    <property type="nucleotide sequence ID" value="NZ_JBBNAW010000005.1"/>
</dbReference>
<name>A0ABU8ZYH0_9PSED</name>
<evidence type="ECO:0000313" key="2">
    <source>
        <dbReference type="Proteomes" id="UP001386972"/>
    </source>
</evidence>
<reference evidence="1 2" key="1">
    <citation type="submission" date="2024-03" db="EMBL/GenBank/DDBJ databases">
        <title>Screening, Identification and Application of a Plant Lactobacillus Strain.</title>
        <authorList>
            <person name="Li Y.L."/>
        </authorList>
    </citation>
    <scope>NUCLEOTIDE SEQUENCE [LARGE SCALE GENOMIC DNA]</scope>
    <source>
        <strain evidence="1 2">JDB</strain>
    </source>
</reference>
<protein>
    <submittedName>
        <fullName evidence="1">Uncharacterized protein</fullName>
    </submittedName>
</protein>
<dbReference type="EMBL" id="JBBNAW010000005">
    <property type="protein sequence ID" value="MEK2609329.1"/>
    <property type="molecule type" value="Genomic_DNA"/>
</dbReference>
<gene>
    <name evidence="1" type="ORF">WLF18_09460</name>
</gene>
<keyword evidence="2" id="KW-1185">Reference proteome</keyword>
<evidence type="ECO:0000313" key="1">
    <source>
        <dbReference type="EMBL" id="MEK2609329.1"/>
    </source>
</evidence>
<organism evidence="1 2">
    <name type="scientific">Pseudomonas shirazensis</name>
    <dbReference type="NCBI Taxonomy" id="2745494"/>
    <lineage>
        <taxon>Bacteria</taxon>
        <taxon>Pseudomonadati</taxon>
        <taxon>Pseudomonadota</taxon>
        <taxon>Gammaproteobacteria</taxon>
        <taxon>Pseudomonadales</taxon>
        <taxon>Pseudomonadaceae</taxon>
        <taxon>Pseudomonas</taxon>
    </lineage>
</organism>
<proteinExistence type="predicted"/>
<comment type="caution">
    <text evidence="1">The sequence shown here is derived from an EMBL/GenBank/DDBJ whole genome shotgun (WGS) entry which is preliminary data.</text>
</comment>
<accession>A0ABU8ZYH0</accession>
<dbReference type="Proteomes" id="UP001386972">
    <property type="component" value="Unassembled WGS sequence"/>
</dbReference>
<sequence length="116" mass="13027">MSSPTRLGSANQYLVGERVQQGNTYRITGVSGHTEIYVQEGSGNFTLSNPPVLPPTQQRSLAARLDYLPTEKAVDIQRLGTLVELRKQADGRRDFMQVFVVRDLQQYIERMTTAPT</sequence>